<evidence type="ECO:0000256" key="3">
    <source>
        <dbReference type="ARBA" id="ARBA00023125"/>
    </source>
</evidence>
<keyword evidence="8" id="KW-1185">Reference proteome</keyword>
<dbReference type="Pfam" id="PF00440">
    <property type="entry name" value="TetR_N"/>
    <property type="match status" value="1"/>
</dbReference>
<dbReference type="Pfam" id="PF02909">
    <property type="entry name" value="TetR_C_1"/>
    <property type="match status" value="1"/>
</dbReference>
<name>A0ABV3G9R0_MICGL</name>
<organism evidence="7 8">
    <name type="scientific">Microtetraspora glauca</name>
    <dbReference type="NCBI Taxonomy" id="1996"/>
    <lineage>
        <taxon>Bacteria</taxon>
        <taxon>Bacillati</taxon>
        <taxon>Actinomycetota</taxon>
        <taxon>Actinomycetes</taxon>
        <taxon>Streptosporangiales</taxon>
        <taxon>Streptosporangiaceae</taxon>
        <taxon>Microtetraspora</taxon>
    </lineage>
</organism>
<feature type="domain" description="HTH tetR-type" evidence="6">
    <location>
        <begin position="6"/>
        <end position="66"/>
    </location>
</feature>
<accession>A0ABV3G9R0</accession>
<reference evidence="7 8" key="1">
    <citation type="submission" date="2024-06" db="EMBL/GenBank/DDBJ databases">
        <title>The Natural Products Discovery Center: Release of the First 8490 Sequenced Strains for Exploring Actinobacteria Biosynthetic Diversity.</title>
        <authorList>
            <person name="Kalkreuter E."/>
            <person name="Kautsar S.A."/>
            <person name="Yang D."/>
            <person name="Bader C.D."/>
            <person name="Teijaro C.N."/>
            <person name="Fluegel L."/>
            <person name="Davis C.M."/>
            <person name="Simpson J.R."/>
            <person name="Lauterbach L."/>
            <person name="Steele A.D."/>
            <person name="Gui C."/>
            <person name="Meng S."/>
            <person name="Li G."/>
            <person name="Viehrig K."/>
            <person name="Ye F."/>
            <person name="Su P."/>
            <person name="Kiefer A.F."/>
            <person name="Nichols A."/>
            <person name="Cepeda A.J."/>
            <person name="Yan W."/>
            <person name="Fan B."/>
            <person name="Jiang Y."/>
            <person name="Adhikari A."/>
            <person name="Zheng C.-J."/>
            <person name="Schuster L."/>
            <person name="Cowan T.M."/>
            <person name="Smanski M.J."/>
            <person name="Chevrette M.G."/>
            <person name="De Carvalho L.P.S."/>
            <person name="Shen B."/>
        </authorList>
    </citation>
    <scope>NUCLEOTIDE SEQUENCE [LARGE SCALE GENOMIC DNA]</scope>
    <source>
        <strain evidence="7 8">NPDC050100</strain>
    </source>
</reference>
<keyword evidence="2" id="KW-0805">Transcription regulation</keyword>
<dbReference type="InterPro" id="IPR003012">
    <property type="entry name" value="Tet_transcr_reg_TetR"/>
</dbReference>
<dbReference type="Gene3D" id="1.10.357.10">
    <property type="entry name" value="Tetracycline Repressor, domain 2"/>
    <property type="match status" value="1"/>
</dbReference>
<keyword evidence="3 5" id="KW-0238">DNA-binding</keyword>
<dbReference type="InterPro" id="IPR036271">
    <property type="entry name" value="Tet_transcr_reg_TetR-rel_C_sf"/>
</dbReference>
<evidence type="ECO:0000256" key="4">
    <source>
        <dbReference type="ARBA" id="ARBA00023163"/>
    </source>
</evidence>
<dbReference type="SUPFAM" id="SSF46689">
    <property type="entry name" value="Homeodomain-like"/>
    <property type="match status" value="1"/>
</dbReference>
<dbReference type="EMBL" id="JBFALK010000003">
    <property type="protein sequence ID" value="MEV0968332.1"/>
    <property type="molecule type" value="Genomic_DNA"/>
</dbReference>
<keyword evidence="4" id="KW-0804">Transcription</keyword>
<sequence>MPRPRSLTPAQLASAALAVIDREGLAGLSMRAVAQQVGMSTMALYRYIDDREELEQLVIESVLGAVDTTPPATDGSWQERIEILVHRVRDSVGAHPGVVPLIITHRHRSAGLMRWSESVVGILTEAGLDGRKRVIALRCLLAYVVGAIQLEHLGSLAGPGTESIAGLSRTEFPHLADTARRARTVDADEEFHGGLATLLRGMET</sequence>
<dbReference type="InterPro" id="IPR004111">
    <property type="entry name" value="Repressor_TetR_C"/>
</dbReference>
<dbReference type="InterPro" id="IPR001647">
    <property type="entry name" value="HTH_TetR"/>
</dbReference>
<dbReference type="PROSITE" id="PS50977">
    <property type="entry name" value="HTH_TETR_2"/>
    <property type="match status" value="1"/>
</dbReference>
<evidence type="ECO:0000313" key="7">
    <source>
        <dbReference type="EMBL" id="MEV0968332.1"/>
    </source>
</evidence>
<dbReference type="PANTHER" id="PTHR30055">
    <property type="entry name" value="HTH-TYPE TRANSCRIPTIONAL REGULATOR RUTR"/>
    <property type="match status" value="1"/>
</dbReference>
<evidence type="ECO:0000313" key="8">
    <source>
        <dbReference type="Proteomes" id="UP001551675"/>
    </source>
</evidence>
<dbReference type="PANTHER" id="PTHR30055:SF151">
    <property type="entry name" value="TRANSCRIPTIONAL REGULATORY PROTEIN"/>
    <property type="match status" value="1"/>
</dbReference>
<dbReference type="Proteomes" id="UP001551675">
    <property type="component" value="Unassembled WGS sequence"/>
</dbReference>
<evidence type="ECO:0000256" key="1">
    <source>
        <dbReference type="ARBA" id="ARBA00022491"/>
    </source>
</evidence>
<dbReference type="SUPFAM" id="SSF48498">
    <property type="entry name" value="Tetracyclin repressor-like, C-terminal domain"/>
    <property type="match status" value="1"/>
</dbReference>
<feature type="DNA-binding region" description="H-T-H motif" evidence="5">
    <location>
        <begin position="29"/>
        <end position="48"/>
    </location>
</feature>
<dbReference type="PRINTS" id="PR00400">
    <property type="entry name" value="TETREPRESSOR"/>
</dbReference>
<dbReference type="RefSeq" id="WP_358130881.1">
    <property type="nucleotide sequence ID" value="NZ_JBFALK010000003.1"/>
</dbReference>
<protein>
    <submittedName>
        <fullName evidence="7">TetR/AcrR family transcriptional regulator</fullName>
    </submittedName>
</protein>
<gene>
    <name evidence="7" type="ORF">AB0I59_06830</name>
</gene>
<dbReference type="InterPro" id="IPR009057">
    <property type="entry name" value="Homeodomain-like_sf"/>
</dbReference>
<keyword evidence="1" id="KW-0678">Repressor</keyword>
<comment type="caution">
    <text evidence="7">The sequence shown here is derived from an EMBL/GenBank/DDBJ whole genome shotgun (WGS) entry which is preliminary data.</text>
</comment>
<evidence type="ECO:0000259" key="6">
    <source>
        <dbReference type="PROSITE" id="PS50977"/>
    </source>
</evidence>
<dbReference type="Gene3D" id="1.10.10.60">
    <property type="entry name" value="Homeodomain-like"/>
    <property type="match status" value="1"/>
</dbReference>
<dbReference type="InterPro" id="IPR050109">
    <property type="entry name" value="HTH-type_TetR-like_transc_reg"/>
</dbReference>
<evidence type="ECO:0000256" key="2">
    <source>
        <dbReference type="ARBA" id="ARBA00023015"/>
    </source>
</evidence>
<proteinExistence type="predicted"/>
<evidence type="ECO:0000256" key="5">
    <source>
        <dbReference type="PROSITE-ProRule" id="PRU00335"/>
    </source>
</evidence>